<reference evidence="2" key="1">
    <citation type="submission" date="2006-10" db="EMBL/GenBank/DDBJ databases">
        <authorList>
            <person name="Amadeo P."/>
            <person name="Zhao Q."/>
            <person name="Wortman J."/>
            <person name="Fraser-Liggett C."/>
            <person name="Carlton J."/>
        </authorList>
    </citation>
    <scope>NUCLEOTIDE SEQUENCE</scope>
    <source>
        <strain evidence="2">G3</strain>
    </source>
</reference>
<gene>
    <name evidence="2" type="ORF">TVAG_150530</name>
</gene>
<dbReference type="InterPro" id="IPR000210">
    <property type="entry name" value="BTB/POZ_dom"/>
</dbReference>
<dbReference type="KEGG" id="tva:4774914"/>
<feature type="domain" description="BTB" evidence="1">
    <location>
        <begin position="43"/>
        <end position="111"/>
    </location>
</feature>
<accession>A2DRV5</accession>
<sequence length="487" mass="56058">MSLTDNDDNFTEQVGEDGQVLVKVPKSRIDSAFNEFRETGRFVDCQFQVKQGIISCHRVILSKYSDVFLELFSKLPNDENHIIIDIPFCLNEESFKDVIDFIYTFSIKVTPKTIADILITSYLYGIEELVAIATDYFLEALDGENVLDITEKFKFSLSNETIQKYPALYQNYLQLIQNSGLFASIIAKKFTNYPRQKIMDKIPTFLVADIMKNLNYETINDISQYPSINDFIIEFIDKFVEGKQLSDLDKECLSKVIDWSDPESYQYFVYHQCDWVTSSISRRMFDKILNMRRNSIPSIENQVSNLKSNSHHFLGVLSLLQLIVSSKGETEVSECNILKSIGTLWNTVKPFNPLTYNFVQLSADTSPPLCPHMSVQNMFVDNEEYYFAHSAYASEDIEPYKKSLKVGITFDIHTMDGRDIHANLRNQKMDIRTPAKKKDKGLPLKISTCTDYDTSSIEIFCSQQSHYISIFGLRISFIDIIGKFVLK</sequence>
<dbReference type="InterPro" id="IPR051481">
    <property type="entry name" value="BTB-POZ/Galectin-3-binding"/>
</dbReference>
<dbReference type="AlphaFoldDB" id="A2DRV5"/>
<dbReference type="EMBL" id="DS113237">
    <property type="protein sequence ID" value="EAY16902.1"/>
    <property type="molecule type" value="Genomic_DNA"/>
</dbReference>
<dbReference type="Proteomes" id="UP000001542">
    <property type="component" value="Unassembled WGS sequence"/>
</dbReference>
<evidence type="ECO:0000313" key="3">
    <source>
        <dbReference type="Proteomes" id="UP000001542"/>
    </source>
</evidence>
<dbReference type="PANTHER" id="PTHR24410">
    <property type="entry name" value="HL07962P-RELATED"/>
    <property type="match status" value="1"/>
</dbReference>
<dbReference type="VEuPathDB" id="TrichDB:TVAG_150530"/>
<evidence type="ECO:0000313" key="2">
    <source>
        <dbReference type="EMBL" id="EAY16902.1"/>
    </source>
</evidence>
<dbReference type="PANTHER" id="PTHR24410:SF23">
    <property type="entry name" value="BTB DOMAIN-CONTAINING PROTEIN-RELATED"/>
    <property type="match status" value="1"/>
</dbReference>
<keyword evidence="3" id="KW-1185">Reference proteome</keyword>
<dbReference type="OrthoDB" id="45365at2759"/>
<dbReference type="PROSITE" id="PS50097">
    <property type="entry name" value="BTB"/>
    <property type="match status" value="1"/>
</dbReference>
<dbReference type="InParanoid" id="A2DRV5"/>
<organism evidence="2 3">
    <name type="scientific">Trichomonas vaginalis (strain ATCC PRA-98 / G3)</name>
    <dbReference type="NCBI Taxonomy" id="412133"/>
    <lineage>
        <taxon>Eukaryota</taxon>
        <taxon>Metamonada</taxon>
        <taxon>Parabasalia</taxon>
        <taxon>Trichomonadida</taxon>
        <taxon>Trichomonadidae</taxon>
        <taxon>Trichomonas</taxon>
    </lineage>
</organism>
<proteinExistence type="predicted"/>
<dbReference type="SMR" id="A2DRV5"/>
<reference evidence="2" key="2">
    <citation type="journal article" date="2007" name="Science">
        <title>Draft genome sequence of the sexually transmitted pathogen Trichomonas vaginalis.</title>
        <authorList>
            <person name="Carlton J.M."/>
            <person name="Hirt R.P."/>
            <person name="Silva J.C."/>
            <person name="Delcher A.L."/>
            <person name="Schatz M."/>
            <person name="Zhao Q."/>
            <person name="Wortman J.R."/>
            <person name="Bidwell S.L."/>
            <person name="Alsmark U.C.M."/>
            <person name="Besteiro S."/>
            <person name="Sicheritz-Ponten T."/>
            <person name="Noel C.J."/>
            <person name="Dacks J.B."/>
            <person name="Foster P.G."/>
            <person name="Simillion C."/>
            <person name="Van de Peer Y."/>
            <person name="Miranda-Saavedra D."/>
            <person name="Barton G.J."/>
            <person name="Westrop G.D."/>
            <person name="Mueller S."/>
            <person name="Dessi D."/>
            <person name="Fiori P.L."/>
            <person name="Ren Q."/>
            <person name="Paulsen I."/>
            <person name="Zhang H."/>
            <person name="Bastida-Corcuera F.D."/>
            <person name="Simoes-Barbosa A."/>
            <person name="Brown M.T."/>
            <person name="Hayes R.D."/>
            <person name="Mukherjee M."/>
            <person name="Okumura C.Y."/>
            <person name="Schneider R."/>
            <person name="Smith A.J."/>
            <person name="Vanacova S."/>
            <person name="Villalvazo M."/>
            <person name="Haas B.J."/>
            <person name="Pertea M."/>
            <person name="Feldblyum T.V."/>
            <person name="Utterback T.R."/>
            <person name="Shu C.L."/>
            <person name="Osoegawa K."/>
            <person name="de Jong P.J."/>
            <person name="Hrdy I."/>
            <person name="Horvathova L."/>
            <person name="Zubacova Z."/>
            <person name="Dolezal P."/>
            <person name="Malik S.B."/>
            <person name="Logsdon J.M. Jr."/>
            <person name="Henze K."/>
            <person name="Gupta A."/>
            <person name="Wang C.C."/>
            <person name="Dunne R.L."/>
            <person name="Upcroft J.A."/>
            <person name="Upcroft P."/>
            <person name="White O."/>
            <person name="Salzberg S.L."/>
            <person name="Tang P."/>
            <person name="Chiu C.-H."/>
            <person name="Lee Y.-S."/>
            <person name="Embley T.M."/>
            <person name="Coombs G.H."/>
            <person name="Mottram J.C."/>
            <person name="Tachezy J."/>
            <person name="Fraser-Liggett C.M."/>
            <person name="Johnson P.J."/>
        </authorList>
    </citation>
    <scope>NUCLEOTIDE SEQUENCE [LARGE SCALE GENOMIC DNA]</scope>
    <source>
        <strain evidence="2">G3</strain>
    </source>
</reference>
<dbReference type="CDD" id="cd18186">
    <property type="entry name" value="BTB_POZ_ZBTB_KLHL-like"/>
    <property type="match status" value="1"/>
</dbReference>
<dbReference type="RefSeq" id="XP_001329125.1">
    <property type="nucleotide sequence ID" value="XM_001329090.1"/>
</dbReference>
<evidence type="ECO:0000259" key="1">
    <source>
        <dbReference type="PROSITE" id="PS50097"/>
    </source>
</evidence>
<protein>
    <submittedName>
        <fullName evidence="2">BTB/POZ domain containing protein</fullName>
    </submittedName>
</protein>
<dbReference type="VEuPathDB" id="TrichDB:TVAGG3_0978630"/>
<dbReference type="STRING" id="5722.A2DRV5"/>
<dbReference type="Pfam" id="PF00651">
    <property type="entry name" value="BTB"/>
    <property type="match status" value="1"/>
</dbReference>
<dbReference type="Gene3D" id="3.30.710.10">
    <property type="entry name" value="Potassium Channel Kv1.1, Chain A"/>
    <property type="match status" value="1"/>
</dbReference>
<dbReference type="InterPro" id="IPR011333">
    <property type="entry name" value="SKP1/BTB/POZ_sf"/>
</dbReference>
<name>A2DRV5_TRIV3</name>
<dbReference type="SMART" id="SM00225">
    <property type="entry name" value="BTB"/>
    <property type="match status" value="1"/>
</dbReference>
<dbReference type="SUPFAM" id="SSF54695">
    <property type="entry name" value="POZ domain"/>
    <property type="match status" value="1"/>
</dbReference>